<feature type="domain" description="Myb/SANT-like DNA-binding" evidence="6">
    <location>
        <begin position="48"/>
        <end position="86"/>
    </location>
</feature>
<evidence type="ECO:0000259" key="6">
    <source>
        <dbReference type="Pfam" id="PF13873"/>
    </source>
</evidence>
<sequence length="171" mass="19179">MTCCQHVFVLCTDNPTEKQWMRLMDVVAADRGMQGDFQGRGAAGRVAAKWETLAATLNAMGGAFKTGEKWKEAFNNLRNRAKRQYSDRVRYMGATGGGRPPQQLGLNAECQRVMQFVPREQLHGNAVPVPLQVRIQSLQAQLAQQQQQPQQLAQQQIAQQCAQQQLLMQQP</sequence>
<comment type="function">
    <text evidence="5">Involved in transvection phenomena (= synapsis-dependent gene expression), where the synaptic pairing of chromosomes carrying genes with which zeste interacts influences the expression of these genes. Zeste binds to DNA and stimulates transcription from a nearby promoter.</text>
</comment>
<comment type="subunit">
    <text evidence="1">Self-associates forming complexes of several hundred monomers.</text>
</comment>
<dbReference type="EMBL" id="JAHWGI010001416">
    <property type="protein sequence ID" value="KAK3931047.1"/>
    <property type="molecule type" value="Genomic_DNA"/>
</dbReference>
<dbReference type="InterPro" id="IPR028002">
    <property type="entry name" value="Myb_DNA-bind_5"/>
</dbReference>
<reference evidence="7" key="1">
    <citation type="submission" date="2021-07" db="EMBL/GenBank/DDBJ databases">
        <authorList>
            <person name="Catto M.A."/>
            <person name="Jacobson A."/>
            <person name="Kennedy G."/>
            <person name="Labadie P."/>
            <person name="Hunt B.G."/>
            <person name="Srinivasan R."/>
        </authorList>
    </citation>
    <scope>NUCLEOTIDE SEQUENCE</scope>
    <source>
        <strain evidence="7">PL_HMW_Pooled</strain>
        <tissue evidence="7">Head</tissue>
    </source>
</reference>
<keyword evidence="4" id="KW-0804">Transcription</keyword>
<evidence type="ECO:0000256" key="1">
    <source>
        <dbReference type="ARBA" id="ARBA00011764"/>
    </source>
</evidence>
<organism evidence="7 8">
    <name type="scientific">Frankliniella fusca</name>
    <dbReference type="NCBI Taxonomy" id="407009"/>
    <lineage>
        <taxon>Eukaryota</taxon>
        <taxon>Metazoa</taxon>
        <taxon>Ecdysozoa</taxon>
        <taxon>Arthropoda</taxon>
        <taxon>Hexapoda</taxon>
        <taxon>Insecta</taxon>
        <taxon>Pterygota</taxon>
        <taxon>Neoptera</taxon>
        <taxon>Paraneoptera</taxon>
        <taxon>Thysanoptera</taxon>
        <taxon>Terebrantia</taxon>
        <taxon>Thripoidea</taxon>
        <taxon>Thripidae</taxon>
        <taxon>Frankliniella</taxon>
    </lineage>
</organism>
<dbReference type="Proteomes" id="UP001219518">
    <property type="component" value="Unassembled WGS sequence"/>
</dbReference>
<keyword evidence="8" id="KW-1185">Reference proteome</keyword>
<name>A0AAE1I018_9NEOP</name>
<reference evidence="7" key="2">
    <citation type="journal article" date="2023" name="BMC Genomics">
        <title>Pest status, molecular evolution, and epigenetic factors derived from the genome assembly of Frankliniella fusca, a thysanopteran phytovirus vector.</title>
        <authorList>
            <person name="Catto M.A."/>
            <person name="Labadie P.E."/>
            <person name="Jacobson A.L."/>
            <person name="Kennedy G.G."/>
            <person name="Srinivasan R."/>
            <person name="Hunt B.G."/>
        </authorList>
    </citation>
    <scope>NUCLEOTIDE SEQUENCE</scope>
    <source>
        <strain evidence="7">PL_HMW_Pooled</strain>
    </source>
</reference>
<evidence type="ECO:0000313" key="7">
    <source>
        <dbReference type="EMBL" id="KAK3931047.1"/>
    </source>
</evidence>
<evidence type="ECO:0000256" key="5">
    <source>
        <dbReference type="ARBA" id="ARBA00025466"/>
    </source>
</evidence>
<dbReference type="AlphaFoldDB" id="A0AAE1I018"/>
<protein>
    <recommendedName>
        <fullName evidence="2">Regulatory protein zeste</fullName>
    </recommendedName>
</protein>
<evidence type="ECO:0000313" key="8">
    <source>
        <dbReference type="Proteomes" id="UP001219518"/>
    </source>
</evidence>
<evidence type="ECO:0000256" key="4">
    <source>
        <dbReference type="ARBA" id="ARBA00023163"/>
    </source>
</evidence>
<keyword evidence="3" id="KW-0805">Transcription regulation</keyword>
<gene>
    <name evidence="7" type="ORF">KUF71_024959</name>
</gene>
<proteinExistence type="predicted"/>
<dbReference type="Pfam" id="PF13873">
    <property type="entry name" value="Myb_DNA-bind_5"/>
    <property type="match status" value="1"/>
</dbReference>
<comment type="caution">
    <text evidence="7">The sequence shown here is derived from an EMBL/GenBank/DDBJ whole genome shotgun (WGS) entry which is preliminary data.</text>
</comment>
<evidence type="ECO:0000256" key="3">
    <source>
        <dbReference type="ARBA" id="ARBA00023015"/>
    </source>
</evidence>
<evidence type="ECO:0000256" key="2">
    <source>
        <dbReference type="ARBA" id="ARBA00016807"/>
    </source>
</evidence>
<accession>A0AAE1I018</accession>